<organism evidence="3 4">
    <name type="scientific">Klebsiella pasteurii</name>
    <dbReference type="NCBI Taxonomy" id="2587529"/>
    <lineage>
        <taxon>Bacteria</taxon>
        <taxon>Pseudomonadati</taxon>
        <taxon>Pseudomonadota</taxon>
        <taxon>Gammaproteobacteria</taxon>
        <taxon>Enterobacterales</taxon>
        <taxon>Enterobacteriaceae</taxon>
        <taxon>Klebsiella/Raoultella group</taxon>
        <taxon>Klebsiella</taxon>
    </lineage>
</organism>
<evidence type="ECO:0000313" key="2">
    <source>
        <dbReference type="EMBL" id="MDW2718140.1"/>
    </source>
</evidence>
<reference evidence="1 5" key="2">
    <citation type="submission" date="2023-01" db="EMBL/GenBank/DDBJ databases">
        <authorList>
            <person name="Dale J."/>
        </authorList>
    </citation>
    <scope>NUCLEOTIDE SEQUENCE [LARGE SCALE GENOMIC DNA]</scope>
    <source>
        <strain evidence="1 5">2022EL-01098</strain>
    </source>
</reference>
<dbReference type="EMBL" id="JAQNDI010000019">
    <property type="protein sequence ID" value="MDC0695757.1"/>
    <property type="molecule type" value="Genomic_DNA"/>
</dbReference>
<evidence type="ECO:0000313" key="6">
    <source>
        <dbReference type="Proteomes" id="UP001287436"/>
    </source>
</evidence>
<dbReference type="EMBL" id="CABGGO010000028">
    <property type="protein sequence ID" value="VUS88880.1"/>
    <property type="molecule type" value="Genomic_DNA"/>
</dbReference>
<evidence type="ECO:0000313" key="5">
    <source>
        <dbReference type="Proteomes" id="UP001221816"/>
    </source>
</evidence>
<accession>A0A9Q9ULL6</accession>
<dbReference type="RefSeq" id="WP_049115955.1">
    <property type="nucleotide sequence ID" value="NZ_CABEJD010000002.1"/>
</dbReference>
<proteinExistence type="predicted"/>
<comment type="caution">
    <text evidence="3">The sequence shown here is derived from an EMBL/GenBank/DDBJ whole genome shotgun (WGS) entry which is preliminary data.</text>
</comment>
<evidence type="ECO:0000313" key="1">
    <source>
        <dbReference type="EMBL" id="MDC0695757.1"/>
    </source>
</evidence>
<reference evidence="3 4" key="1">
    <citation type="submission" date="2019-07" db="EMBL/GenBank/DDBJ databases">
        <authorList>
            <person name="Brisse S."/>
            <person name="Rodrigues C."/>
            <person name="Thorpe H."/>
        </authorList>
    </citation>
    <scope>NUCLEOTIDE SEQUENCE [LARGE SCALE GENOMIC DNA]</scope>
    <source>
        <strain evidence="3">SB6410</strain>
    </source>
</reference>
<dbReference type="Proteomes" id="UP000318567">
    <property type="component" value="Unassembled WGS sequence"/>
</dbReference>
<dbReference type="EMBL" id="JAWPBP010000019">
    <property type="protein sequence ID" value="MDW2718140.1"/>
    <property type="molecule type" value="Genomic_DNA"/>
</dbReference>
<keyword evidence="5" id="KW-1185">Reference proteome</keyword>
<dbReference type="Proteomes" id="UP001287436">
    <property type="component" value="Unassembled WGS sequence"/>
</dbReference>
<reference evidence="2 6" key="3">
    <citation type="submission" date="2023-10" db="EMBL/GenBank/DDBJ databases">
        <title>Fecal carriage and genetic characteristics of carbapenem-resistant Enterobacterales among healthy adults from four provinces of China.</title>
        <authorList>
            <person name="Li Y."/>
            <person name="Zhang R."/>
        </authorList>
    </citation>
    <scope>NUCLEOTIDE SEQUENCE [LARGE SCALE GENOMIC DNA]</scope>
    <source>
        <strain evidence="2 6">HN-157</strain>
    </source>
</reference>
<gene>
    <name evidence="1" type="ORF">PIK62_24545</name>
    <name evidence="2" type="ORF">RYZ49_20285</name>
    <name evidence="3" type="ORF">SB6410_03924</name>
</gene>
<dbReference type="AlphaFoldDB" id="A0A9Q9ULL6"/>
<dbReference type="Proteomes" id="UP001221816">
    <property type="component" value="Unassembled WGS sequence"/>
</dbReference>
<sequence>MSTIEELSTQLTDSGVNAAEWLQLMHAIVHDDDSDIRDAGTLMLQALQEKARGWLTHDDLVLLLQGQRDIARIRANNAHIAMQRHLQSTLLRLLDMTLLALLG</sequence>
<name>A0A9Q9ULL6_9ENTR</name>
<protein>
    <submittedName>
        <fullName evidence="3">Uncharacterized protein</fullName>
    </submittedName>
</protein>
<dbReference type="GeneID" id="77228359"/>
<evidence type="ECO:0000313" key="4">
    <source>
        <dbReference type="Proteomes" id="UP000318567"/>
    </source>
</evidence>
<evidence type="ECO:0000313" key="3">
    <source>
        <dbReference type="EMBL" id="VUS88880.1"/>
    </source>
</evidence>